<feature type="transmembrane region" description="Helical" evidence="1">
    <location>
        <begin position="182"/>
        <end position="204"/>
    </location>
</feature>
<accession>A0A9N8VX50</accession>
<feature type="transmembrane region" description="Helical" evidence="1">
    <location>
        <begin position="53"/>
        <end position="73"/>
    </location>
</feature>
<keyword evidence="1" id="KW-0812">Transmembrane</keyword>
<evidence type="ECO:0000313" key="4">
    <source>
        <dbReference type="Proteomes" id="UP000789570"/>
    </source>
</evidence>
<name>A0A9N8VX50_9GLOM</name>
<feature type="chain" id="PRO_5040254599" evidence="2">
    <location>
        <begin position="27"/>
        <end position="339"/>
    </location>
</feature>
<gene>
    <name evidence="3" type="ORF">FCALED_LOCUS1957</name>
</gene>
<evidence type="ECO:0000256" key="2">
    <source>
        <dbReference type="SAM" id="SignalP"/>
    </source>
</evidence>
<keyword evidence="2" id="KW-0732">Signal</keyword>
<feature type="transmembrane region" description="Helical" evidence="1">
    <location>
        <begin position="310"/>
        <end position="333"/>
    </location>
</feature>
<protein>
    <submittedName>
        <fullName evidence="3">14741_t:CDS:1</fullName>
    </submittedName>
</protein>
<reference evidence="3" key="1">
    <citation type="submission" date="2021-06" db="EMBL/GenBank/DDBJ databases">
        <authorList>
            <person name="Kallberg Y."/>
            <person name="Tangrot J."/>
            <person name="Rosling A."/>
        </authorList>
    </citation>
    <scope>NUCLEOTIDE SEQUENCE</scope>
    <source>
        <strain evidence="3">UK204</strain>
    </source>
</reference>
<dbReference type="EMBL" id="CAJVPQ010000275">
    <property type="protein sequence ID" value="CAG8465537.1"/>
    <property type="molecule type" value="Genomic_DNA"/>
</dbReference>
<evidence type="ECO:0000256" key="1">
    <source>
        <dbReference type="SAM" id="Phobius"/>
    </source>
</evidence>
<feature type="transmembrane region" description="Helical" evidence="1">
    <location>
        <begin position="94"/>
        <end position="115"/>
    </location>
</feature>
<dbReference type="OrthoDB" id="2327125at2759"/>
<comment type="caution">
    <text evidence="3">The sequence shown here is derived from an EMBL/GenBank/DDBJ whole genome shotgun (WGS) entry which is preliminary data.</text>
</comment>
<feature type="transmembrane region" description="Helical" evidence="1">
    <location>
        <begin position="127"/>
        <end position="146"/>
    </location>
</feature>
<feature type="transmembrane region" description="Helical" evidence="1">
    <location>
        <begin position="242"/>
        <end position="262"/>
    </location>
</feature>
<keyword evidence="4" id="KW-1185">Reference proteome</keyword>
<dbReference type="Proteomes" id="UP000789570">
    <property type="component" value="Unassembled WGS sequence"/>
</dbReference>
<keyword evidence="1" id="KW-1133">Transmembrane helix</keyword>
<feature type="signal peptide" evidence="2">
    <location>
        <begin position="1"/>
        <end position="26"/>
    </location>
</feature>
<keyword evidence="1" id="KW-0472">Membrane</keyword>
<dbReference type="AlphaFoldDB" id="A0A9N8VX50"/>
<organism evidence="3 4">
    <name type="scientific">Funneliformis caledonium</name>
    <dbReference type="NCBI Taxonomy" id="1117310"/>
    <lineage>
        <taxon>Eukaryota</taxon>
        <taxon>Fungi</taxon>
        <taxon>Fungi incertae sedis</taxon>
        <taxon>Mucoromycota</taxon>
        <taxon>Glomeromycotina</taxon>
        <taxon>Glomeromycetes</taxon>
        <taxon>Glomerales</taxon>
        <taxon>Glomeraceae</taxon>
        <taxon>Funneliformis</taxon>
    </lineage>
</organism>
<evidence type="ECO:0000313" key="3">
    <source>
        <dbReference type="EMBL" id="CAG8465537.1"/>
    </source>
</evidence>
<proteinExistence type="predicted"/>
<feature type="transmembrane region" description="Helical" evidence="1">
    <location>
        <begin position="268"/>
        <end position="289"/>
    </location>
</feature>
<sequence length="339" mass="38876">MKHVLSIVSLALFLVLILISFPNEIGEVPEQDVARWTKYPAWHPKIIDYDLEIADSLVLLAIVLTSCSAYLTLKWSYKPPKNKKYVTYFYKDGIATPTTGFTILLSYYILITGMGEITYWTLDVGKLWSVTGVLHNVLEIAILILLHNGGKLQSNLTFAWLGGYILLVTILSMKLTWPYDGIWFKIQGLCPDYAVIIQFVRVYFSTRKNLREANDEQLPLNNQALPSVSQNKFSIDEFFPNYVSHPNQIILLILGSIIHLIGNIANSIWIRSALAYIVTWPFYAYYIFVDTHCAGMFQQKRIYLPETRRWKVIFVTILTITLSIGTVRFALFVQNQEAN</sequence>
<feature type="transmembrane region" description="Helical" evidence="1">
    <location>
        <begin position="158"/>
        <end position="176"/>
    </location>
</feature>